<dbReference type="EMBL" id="KE525331">
    <property type="protein sequence ID" value="KFB47418.1"/>
    <property type="molecule type" value="Genomic_DNA"/>
</dbReference>
<evidence type="ECO:0000313" key="1">
    <source>
        <dbReference type="EMBL" id="KFB47418.1"/>
    </source>
</evidence>
<keyword evidence="3" id="KW-1185">Reference proteome</keyword>
<accession>A0A084WB24</accession>
<sequence length="209" mass="23446">MQKKNNNHNQEALENDQTQIPAPSLARISALRLKKAFENHKGIPLERRYFSINFPTFPSIAAAHKYTNGGISSSFGRKAQDGLTPRFVPTVSNLWKILAIVLLAGQVRDDDGDTPYSAGRLGKMSGKIVSHTTDPERIPLFPIVPNTLVLHNVLLREPRTAKPSSDQEAITAWKIRHRNRKNVFCKILTQTYHLIMRAYTVAGPDLVNK</sequence>
<dbReference type="AlphaFoldDB" id="A0A084WB24"/>
<dbReference type="Proteomes" id="UP000030765">
    <property type="component" value="Unassembled WGS sequence"/>
</dbReference>
<dbReference type="EMBL" id="ATLV01022303">
    <property type="status" value="NOT_ANNOTATED_CDS"/>
    <property type="molecule type" value="Genomic_DNA"/>
</dbReference>
<organism evidence="1">
    <name type="scientific">Anopheles sinensis</name>
    <name type="common">Mosquito</name>
    <dbReference type="NCBI Taxonomy" id="74873"/>
    <lineage>
        <taxon>Eukaryota</taxon>
        <taxon>Metazoa</taxon>
        <taxon>Ecdysozoa</taxon>
        <taxon>Arthropoda</taxon>
        <taxon>Hexapoda</taxon>
        <taxon>Insecta</taxon>
        <taxon>Pterygota</taxon>
        <taxon>Neoptera</taxon>
        <taxon>Endopterygota</taxon>
        <taxon>Diptera</taxon>
        <taxon>Nematocera</taxon>
        <taxon>Culicoidea</taxon>
        <taxon>Culicidae</taxon>
        <taxon>Anophelinae</taxon>
        <taxon>Anopheles</taxon>
    </lineage>
</organism>
<evidence type="ECO:0000313" key="3">
    <source>
        <dbReference type="Proteomes" id="UP000030765"/>
    </source>
</evidence>
<dbReference type="EnsemblMetazoa" id="ASIC015667-RA">
    <property type="protein sequence ID" value="ASIC015667-PA"/>
    <property type="gene ID" value="ASIC015667"/>
</dbReference>
<gene>
    <name evidence="1" type="ORF">ZHAS_00015667</name>
</gene>
<reference evidence="1 3" key="1">
    <citation type="journal article" date="2014" name="BMC Genomics">
        <title>Genome sequence of Anopheles sinensis provides insight into genetics basis of mosquito competence for malaria parasites.</title>
        <authorList>
            <person name="Zhou D."/>
            <person name="Zhang D."/>
            <person name="Ding G."/>
            <person name="Shi L."/>
            <person name="Hou Q."/>
            <person name="Ye Y."/>
            <person name="Xu Y."/>
            <person name="Zhou H."/>
            <person name="Xiong C."/>
            <person name="Li S."/>
            <person name="Yu J."/>
            <person name="Hong S."/>
            <person name="Yu X."/>
            <person name="Zou P."/>
            <person name="Chen C."/>
            <person name="Chang X."/>
            <person name="Wang W."/>
            <person name="Lv Y."/>
            <person name="Sun Y."/>
            <person name="Ma L."/>
            <person name="Shen B."/>
            <person name="Zhu C."/>
        </authorList>
    </citation>
    <scope>NUCLEOTIDE SEQUENCE [LARGE SCALE GENOMIC DNA]</scope>
</reference>
<protein>
    <submittedName>
        <fullName evidence="1 2">Phytochrome C</fullName>
    </submittedName>
</protein>
<name>A0A084WB24_ANOSI</name>
<dbReference type="VEuPathDB" id="VectorBase:ASIC015667"/>
<proteinExistence type="predicted"/>
<evidence type="ECO:0000313" key="2">
    <source>
        <dbReference type="EnsemblMetazoa" id="ASIC015667-PA"/>
    </source>
</evidence>
<reference evidence="2" key="2">
    <citation type="submission" date="2020-05" db="UniProtKB">
        <authorList>
            <consortium name="EnsemblMetazoa"/>
        </authorList>
    </citation>
    <scope>IDENTIFICATION</scope>
</reference>